<dbReference type="InterPro" id="IPR036388">
    <property type="entry name" value="WH-like_DNA-bd_sf"/>
</dbReference>
<keyword evidence="1 3" id="KW-0597">Phosphoprotein</keyword>
<evidence type="ECO:0000313" key="7">
    <source>
        <dbReference type="Proteomes" id="UP000715965"/>
    </source>
</evidence>
<reference evidence="6 7" key="1">
    <citation type="submission" date="2020-10" db="EMBL/GenBank/DDBJ databases">
        <title>Draft genome of Ramlibacter aquaticus LMG 30558.</title>
        <authorList>
            <person name="Props R."/>
        </authorList>
    </citation>
    <scope>NUCLEOTIDE SEQUENCE [LARGE SCALE GENOMIC DNA]</scope>
    <source>
        <strain evidence="6 7">LMG 30558</strain>
    </source>
</reference>
<dbReference type="InterPro" id="IPR011006">
    <property type="entry name" value="CheY-like_superfamily"/>
</dbReference>
<sequence>MPDTKTTPKSTLYVIDDHPLMREAVVMLLRRLRPGSNVVELDRIGSFEAAVRQHGNPDLICLDLKLPDTTGSSGVHELKKRFPETPLAVLSASPAADAEESCIEAGADIYIEKSSGAQEIGNALRALLSADGGFEELSPSDNKLSKRQKQLIVMLDRGMSNREIADELGISEHTVKVHLWRLFRRLGVKSRTQTIHYARTHGMLVS</sequence>
<dbReference type="SUPFAM" id="SSF52172">
    <property type="entry name" value="CheY-like"/>
    <property type="match status" value="1"/>
</dbReference>
<dbReference type="InterPro" id="IPR051015">
    <property type="entry name" value="EvgA-like"/>
</dbReference>
<accession>A0ABR9SCD5</accession>
<dbReference type="SMART" id="SM00421">
    <property type="entry name" value="HTH_LUXR"/>
    <property type="match status" value="1"/>
</dbReference>
<dbReference type="InterPro" id="IPR058245">
    <property type="entry name" value="NreC/VraR/RcsB-like_REC"/>
</dbReference>
<evidence type="ECO:0000259" key="4">
    <source>
        <dbReference type="PROSITE" id="PS50043"/>
    </source>
</evidence>
<dbReference type="PRINTS" id="PR00038">
    <property type="entry name" value="HTHLUXR"/>
</dbReference>
<keyword evidence="7" id="KW-1185">Reference proteome</keyword>
<feature type="domain" description="Response regulatory" evidence="5">
    <location>
        <begin position="11"/>
        <end position="128"/>
    </location>
</feature>
<dbReference type="PANTHER" id="PTHR45566:SF1">
    <property type="entry name" value="HTH-TYPE TRANSCRIPTIONAL REGULATOR YHJB-RELATED"/>
    <property type="match status" value="1"/>
</dbReference>
<keyword evidence="2" id="KW-0238">DNA-binding</keyword>
<dbReference type="SMART" id="SM00448">
    <property type="entry name" value="REC"/>
    <property type="match status" value="1"/>
</dbReference>
<evidence type="ECO:0000259" key="5">
    <source>
        <dbReference type="PROSITE" id="PS50110"/>
    </source>
</evidence>
<evidence type="ECO:0000313" key="6">
    <source>
        <dbReference type="EMBL" id="MBE7939884.1"/>
    </source>
</evidence>
<dbReference type="Gene3D" id="1.10.10.10">
    <property type="entry name" value="Winged helix-like DNA-binding domain superfamily/Winged helix DNA-binding domain"/>
    <property type="match status" value="1"/>
</dbReference>
<dbReference type="EMBL" id="JADDOJ010000012">
    <property type="protein sequence ID" value="MBE7939884.1"/>
    <property type="molecule type" value="Genomic_DNA"/>
</dbReference>
<proteinExistence type="predicted"/>
<protein>
    <submittedName>
        <fullName evidence="6">Response regulator transcription factor</fullName>
    </submittedName>
</protein>
<dbReference type="CDD" id="cd06170">
    <property type="entry name" value="LuxR_C_like"/>
    <property type="match status" value="1"/>
</dbReference>
<dbReference type="Pfam" id="PF00072">
    <property type="entry name" value="Response_reg"/>
    <property type="match status" value="1"/>
</dbReference>
<comment type="caution">
    <text evidence="6">The sequence shown here is derived from an EMBL/GenBank/DDBJ whole genome shotgun (WGS) entry which is preliminary data.</text>
</comment>
<dbReference type="PROSITE" id="PS00622">
    <property type="entry name" value="HTH_LUXR_1"/>
    <property type="match status" value="1"/>
</dbReference>
<dbReference type="InterPro" id="IPR000792">
    <property type="entry name" value="Tscrpt_reg_LuxR_C"/>
</dbReference>
<dbReference type="PROSITE" id="PS50110">
    <property type="entry name" value="RESPONSE_REGULATORY"/>
    <property type="match status" value="1"/>
</dbReference>
<dbReference type="CDD" id="cd17535">
    <property type="entry name" value="REC_NarL-like"/>
    <property type="match status" value="1"/>
</dbReference>
<feature type="domain" description="HTH luxR-type" evidence="4">
    <location>
        <begin position="137"/>
        <end position="202"/>
    </location>
</feature>
<evidence type="ECO:0000256" key="1">
    <source>
        <dbReference type="ARBA" id="ARBA00022553"/>
    </source>
</evidence>
<evidence type="ECO:0000256" key="2">
    <source>
        <dbReference type="ARBA" id="ARBA00023125"/>
    </source>
</evidence>
<dbReference type="InterPro" id="IPR001789">
    <property type="entry name" value="Sig_transdc_resp-reg_receiver"/>
</dbReference>
<dbReference type="InterPro" id="IPR016032">
    <property type="entry name" value="Sig_transdc_resp-reg_C-effctor"/>
</dbReference>
<dbReference type="Proteomes" id="UP000715965">
    <property type="component" value="Unassembled WGS sequence"/>
</dbReference>
<dbReference type="RefSeq" id="WP_193779429.1">
    <property type="nucleotide sequence ID" value="NZ_JADDOJ010000012.1"/>
</dbReference>
<evidence type="ECO:0000256" key="3">
    <source>
        <dbReference type="PROSITE-ProRule" id="PRU00169"/>
    </source>
</evidence>
<dbReference type="SUPFAM" id="SSF46894">
    <property type="entry name" value="C-terminal effector domain of the bipartite response regulators"/>
    <property type="match status" value="1"/>
</dbReference>
<feature type="modified residue" description="4-aspartylphosphate" evidence="3">
    <location>
        <position position="63"/>
    </location>
</feature>
<dbReference type="Gene3D" id="3.40.50.2300">
    <property type="match status" value="1"/>
</dbReference>
<name>A0ABR9SCD5_9BURK</name>
<organism evidence="6 7">
    <name type="scientific">Ramlibacter aquaticus</name>
    <dbReference type="NCBI Taxonomy" id="2780094"/>
    <lineage>
        <taxon>Bacteria</taxon>
        <taxon>Pseudomonadati</taxon>
        <taxon>Pseudomonadota</taxon>
        <taxon>Betaproteobacteria</taxon>
        <taxon>Burkholderiales</taxon>
        <taxon>Comamonadaceae</taxon>
        <taxon>Ramlibacter</taxon>
    </lineage>
</organism>
<dbReference type="Pfam" id="PF00196">
    <property type="entry name" value="GerE"/>
    <property type="match status" value="1"/>
</dbReference>
<dbReference type="PANTHER" id="PTHR45566">
    <property type="entry name" value="HTH-TYPE TRANSCRIPTIONAL REGULATOR YHJB-RELATED"/>
    <property type="match status" value="1"/>
</dbReference>
<gene>
    <name evidence="6" type="ORF">IM725_04760</name>
</gene>
<dbReference type="PROSITE" id="PS50043">
    <property type="entry name" value="HTH_LUXR_2"/>
    <property type="match status" value="1"/>
</dbReference>